<accession>A0A0K9PJ85</accession>
<evidence type="ECO:0000256" key="11">
    <source>
        <dbReference type="ARBA" id="ARBA00023157"/>
    </source>
</evidence>
<evidence type="ECO:0000256" key="14">
    <source>
        <dbReference type="PIRSR" id="PIRSR600823-2"/>
    </source>
</evidence>
<feature type="site" description="Transition state stabilizer" evidence="16">
    <location>
        <position position="68"/>
    </location>
</feature>
<evidence type="ECO:0000313" key="21">
    <source>
        <dbReference type="Proteomes" id="UP000036987"/>
    </source>
</evidence>
<dbReference type="CDD" id="cd00693">
    <property type="entry name" value="secretory_peroxidase"/>
    <property type="match status" value="1"/>
</dbReference>
<evidence type="ECO:0000259" key="19">
    <source>
        <dbReference type="PROSITE" id="PS50873"/>
    </source>
</evidence>
<proteinExistence type="inferred from homology"/>
<feature type="binding site" evidence="15">
    <location>
        <position position="194"/>
    </location>
    <ligand>
        <name>Ca(2+)</name>
        <dbReference type="ChEBI" id="CHEBI:29108"/>
        <label>2</label>
    </ligand>
</feature>
<keyword evidence="4 18" id="KW-0575">Peroxidase</keyword>
<dbReference type="FunFam" id="1.10.420.10:FF:000010">
    <property type="entry name" value="Peroxidase"/>
    <property type="match status" value="1"/>
</dbReference>
<dbReference type="GO" id="GO:0004601">
    <property type="term" value="F:peroxidase activity"/>
    <property type="evidence" value="ECO:0000318"/>
    <property type="project" value="GO_Central"/>
</dbReference>
<dbReference type="InterPro" id="IPR019794">
    <property type="entry name" value="Peroxidases_AS"/>
</dbReference>
<dbReference type="GO" id="GO:0020037">
    <property type="term" value="F:heme binding"/>
    <property type="evidence" value="ECO:0007669"/>
    <property type="project" value="UniProtKB-UniRule"/>
</dbReference>
<dbReference type="GO" id="GO:0046872">
    <property type="term" value="F:metal ion binding"/>
    <property type="evidence" value="ECO:0007669"/>
    <property type="project" value="UniProtKB-UniRule"/>
</dbReference>
<feature type="binding site" evidence="15">
    <location>
        <position position="245"/>
    </location>
    <ligand>
        <name>Ca(2+)</name>
        <dbReference type="ChEBI" id="CHEBI:29108"/>
        <label>2</label>
    </ligand>
</feature>
<dbReference type="GO" id="GO:0050832">
    <property type="term" value="P:defense response to fungus"/>
    <property type="evidence" value="ECO:0007669"/>
    <property type="project" value="UniProtKB-ARBA"/>
</dbReference>
<keyword evidence="6 15" id="KW-0479">Metal-binding</keyword>
<feature type="binding site" evidence="15">
    <location>
        <position position="78"/>
    </location>
    <ligand>
        <name>Ca(2+)</name>
        <dbReference type="ChEBI" id="CHEBI:29108"/>
        <label>1</label>
    </ligand>
</feature>
<feature type="active site" description="Proton acceptor" evidence="13">
    <location>
        <position position="72"/>
    </location>
</feature>
<feature type="binding site" evidence="15">
    <location>
        <position position="80"/>
    </location>
    <ligand>
        <name>Ca(2+)</name>
        <dbReference type="ChEBI" id="CHEBI:29108"/>
        <label>1</label>
    </ligand>
</feature>
<dbReference type="OrthoDB" id="2113341at2759"/>
<feature type="binding site" evidence="15">
    <location>
        <position position="73"/>
    </location>
    <ligand>
        <name>Ca(2+)</name>
        <dbReference type="ChEBI" id="CHEBI:29108"/>
        <label>1</label>
    </ligand>
</feature>
<dbReference type="PROSITE" id="PS50873">
    <property type="entry name" value="PEROXIDASE_4"/>
    <property type="match status" value="1"/>
</dbReference>
<dbReference type="InterPro" id="IPR019793">
    <property type="entry name" value="Peroxidases_heam-ligand_BS"/>
</dbReference>
<dbReference type="Proteomes" id="UP000036987">
    <property type="component" value="Unassembled WGS sequence"/>
</dbReference>
<evidence type="ECO:0000256" key="18">
    <source>
        <dbReference type="RuleBase" id="RU362060"/>
    </source>
</evidence>
<evidence type="ECO:0000256" key="1">
    <source>
        <dbReference type="ARBA" id="ARBA00000189"/>
    </source>
</evidence>
<evidence type="ECO:0000256" key="9">
    <source>
        <dbReference type="ARBA" id="ARBA00023002"/>
    </source>
</evidence>
<feature type="binding site" description="axial binding residue" evidence="15">
    <location>
        <position position="193"/>
    </location>
    <ligand>
        <name>heme b</name>
        <dbReference type="ChEBI" id="CHEBI:60344"/>
    </ligand>
    <ligandPart>
        <name>Fe</name>
        <dbReference type="ChEBI" id="CHEBI:18248"/>
    </ligandPart>
</feature>
<dbReference type="GO" id="GO:0042744">
    <property type="term" value="P:hydrogen peroxide catabolic process"/>
    <property type="evidence" value="ECO:0007669"/>
    <property type="project" value="UniProtKB-KW"/>
</dbReference>
<evidence type="ECO:0000256" key="16">
    <source>
        <dbReference type="PIRSR" id="PIRSR600823-4"/>
    </source>
</evidence>
<keyword evidence="8 15" id="KW-0106">Calcium</keyword>
<feature type="binding site" evidence="15">
    <location>
        <position position="76"/>
    </location>
    <ligand>
        <name>Ca(2+)</name>
        <dbReference type="ChEBI" id="CHEBI:29108"/>
        <label>1</label>
    </ligand>
</feature>
<keyword evidence="9 18" id="KW-0560">Oxidoreductase</keyword>
<dbReference type="GO" id="GO:0006979">
    <property type="term" value="P:response to oxidative stress"/>
    <property type="evidence" value="ECO:0007669"/>
    <property type="project" value="UniProtKB-UniRule"/>
</dbReference>
<name>A0A0K9PJ85_ZOSMR</name>
<evidence type="ECO:0000256" key="2">
    <source>
        <dbReference type="ARBA" id="ARBA00006873"/>
    </source>
</evidence>
<dbReference type="PROSITE" id="PS00435">
    <property type="entry name" value="PEROXIDASE_1"/>
    <property type="match status" value="1"/>
</dbReference>
<dbReference type="EC" id="1.11.1.7" evidence="18"/>
<dbReference type="PANTHER" id="PTHR31235">
    <property type="entry name" value="PEROXIDASE 25-RELATED"/>
    <property type="match status" value="1"/>
</dbReference>
<sequence>MMINRHLLPLVVGITLYLLVFPATVQLGLGQTTVGFYRYSCPNAEAIVSDVVRFFYQNDRTIAPGLLRMHFHDCFVRGCDGSVLIDGSSSEKTAVPNLTLRGFEVIDDAKKELESICPGVVSCSDILALAARDSVYLTGGPRWNVPTGRRDGFVSSASDVNLPSFTDSVDEQKRKFADVGLNARDLVALLGGHTIGTAQCQTFSYRLYNFSPDGGPDPTINPDYLETLRNLCPLGGDGTKRVMLDDGSEFDFDRSYYYNLKKGKGLLESDQKLWTEDRTTSNRVSSYTGLLSDLLGGLLGGGFEDDFIDGMVKMGNIGVNTGDSGEIRRVCWQFND</sequence>
<dbReference type="SUPFAM" id="SSF48113">
    <property type="entry name" value="Heme-dependent peroxidases"/>
    <property type="match status" value="1"/>
</dbReference>
<comment type="similarity">
    <text evidence="2">Belongs to the peroxidase family. Ascorbate peroxidase subfamily.</text>
</comment>
<evidence type="ECO:0000256" key="4">
    <source>
        <dbReference type="ARBA" id="ARBA00022559"/>
    </source>
</evidence>
<dbReference type="AlphaFoldDB" id="A0A0K9PJ85"/>
<dbReference type="Gene3D" id="1.10.420.10">
    <property type="entry name" value="Peroxidase, domain 2"/>
    <property type="match status" value="1"/>
</dbReference>
<comment type="cofactor">
    <cofactor evidence="15 18">
        <name>Ca(2+)</name>
        <dbReference type="ChEBI" id="CHEBI:29108"/>
    </cofactor>
    <text evidence="15 18">Binds 2 calcium ions per subunit.</text>
</comment>
<dbReference type="InterPro" id="IPR000823">
    <property type="entry name" value="Peroxidase_pln"/>
</dbReference>
<feature type="disulfide bond" evidence="17">
    <location>
        <begin position="200"/>
        <end position="232"/>
    </location>
</feature>
<dbReference type="OMA" id="RYSGAIR"/>
<evidence type="ECO:0000256" key="8">
    <source>
        <dbReference type="ARBA" id="ARBA00022837"/>
    </source>
</evidence>
<keyword evidence="5 18" id="KW-0349">Heme</keyword>
<feature type="binding site" evidence="14">
    <location>
        <position position="163"/>
    </location>
    <ligand>
        <name>substrate</name>
    </ligand>
</feature>
<keyword evidence="3 18" id="KW-0964">Secreted</keyword>
<keyword evidence="21" id="KW-1185">Reference proteome</keyword>
<comment type="cofactor">
    <cofactor evidence="15 18">
        <name>heme b</name>
        <dbReference type="ChEBI" id="CHEBI:60344"/>
    </cofactor>
    <text evidence="15 18">Binds 1 heme b (iron(II)-protoporphyrin IX) group per subunit.</text>
</comment>
<comment type="subcellular location">
    <subcellularLocation>
        <location evidence="18">Secreted</location>
    </subcellularLocation>
</comment>
<comment type="caution">
    <text evidence="20">The sequence shown here is derived from an EMBL/GenBank/DDBJ whole genome shotgun (WGS) entry which is preliminary data.</text>
</comment>
<feature type="disulfide bond" evidence="17">
    <location>
        <begin position="123"/>
        <end position="331"/>
    </location>
</feature>
<evidence type="ECO:0000256" key="6">
    <source>
        <dbReference type="ARBA" id="ARBA00022723"/>
    </source>
</evidence>
<dbReference type="PRINTS" id="PR00458">
    <property type="entry name" value="PEROXIDASE"/>
</dbReference>
<dbReference type="GO" id="GO:0005576">
    <property type="term" value="C:extracellular region"/>
    <property type="evidence" value="ECO:0007669"/>
    <property type="project" value="UniProtKB-SubCell"/>
</dbReference>
<protein>
    <recommendedName>
        <fullName evidence="18">Peroxidase</fullName>
        <ecNumber evidence="18">1.11.1.7</ecNumber>
    </recommendedName>
</protein>
<feature type="binding site" evidence="15">
    <location>
        <position position="91"/>
    </location>
    <ligand>
        <name>Ca(2+)</name>
        <dbReference type="ChEBI" id="CHEBI:29108"/>
        <label>1</label>
    </ligand>
</feature>
<dbReference type="Pfam" id="PF00141">
    <property type="entry name" value="peroxidase"/>
    <property type="match status" value="1"/>
</dbReference>
<keyword evidence="11 17" id="KW-1015">Disulfide bond</keyword>
<comment type="function">
    <text evidence="18">Removal of H(2)O(2), oxidation of toxic reductants, biosynthesis and degradation of lignin, suberization, auxin catabolism, response to environmental stresses such as wounding, pathogen attack and oxidative stress.</text>
</comment>
<organism evidence="20 21">
    <name type="scientific">Zostera marina</name>
    <name type="common">Eelgrass</name>
    <dbReference type="NCBI Taxonomy" id="29655"/>
    <lineage>
        <taxon>Eukaryota</taxon>
        <taxon>Viridiplantae</taxon>
        <taxon>Streptophyta</taxon>
        <taxon>Embryophyta</taxon>
        <taxon>Tracheophyta</taxon>
        <taxon>Spermatophyta</taxon>
        <taxon>Magnoliopsida</taxon>
        <taxon>Liliopsida</taxon>
        <taxon>Zosteraceae</taxon>
        <taxon>Zostera</taxon>
    </lineage>
</organism>
<evidence type="ECO:0000256" key="17">
    <source>
        <dbReference type="PIRSR" id="PIRSR600823-5"/>
    </source>
</evidence>
<dbReference type="InterPro" id="IPR033905">
    <property type="entry name" value="Secretory_peroxidase"/>
</dbReference>
<feature type="domain" description="Plant heme peroxidase family profile" evidence="19">
    <location>
        <begin position="31"/>
        <end position="335"/>
    </location>
</feature>
<dbReference type="GO" id="GO:0140825">
    <property type="term" value="F:lactoperoxidase activity"/>
    <property type="evidence" value="ECO:0007669"/>
    <property type="project" value="UniProtKB-EC"/>
</dbReference>
<feature type="disulfide bond" evidence="17">
    <location>
        <begin position="74"/>
        <end position="79"/>
    </location>
</feature>
<dbReference type="GO" id="GO:0006950">
    <property type="term" value="P:response to stress"/>
    <property type="evidence" value="ECO:0000318"/>
    <property type="project" value="GO_Central"/>
</dbReference>
<comment type="catalytic activity">
    <reaction evidence="1 18">
        <text>2 a phenolic donor + H2O2 = 2 a phenolic radical donor + 2 H2O</text>
        <dbReference type="Rhea" id="RHEA:56136"/>
        <dbReference type="ChEBI" id="CHEBI:15377"/>
        <dbReference type="ChEBI" id="CHEBI:16240"/>
        <dbReference type="ChEBI" id="CHEBI:139520"/>
        <dbReference type="ChEBI" id="CHEBI:139521"/>
        <dbReference type="EC" id="1.11.1.7"/>
    </reaction>
</comment>
<dbReference type="EMBL" id="LFYR01000845">
    <property type="protein sequence ID" value="KMZ68305.1"/>
    <property type="molecule type" value="Genomic_DNA"/>
</dbReference>
<evidence type="ECO:0000256" key="12">
    <source>
        <dbReference type="ARBA" id="ARBA00023324"/>
    </source>
</evidence>
<feature type="binding site" evidence="15">
    <location>
        <position position="253"/>
    </location>
    <ligand>
        <name>Ca(2+)</name>
        <dbReference type="ChEBI" id="CHEBI:29108"/>
        <label>2</label>
    </ligand>
</feature>
<dbReference type="PRINTS" id="PR00461">
    <property type="entry name" value="PLPEROXIDASE"/>
</dbReference>
<evidence type="ECO:0000256" key="5">
    <source>
        <dbReference type="ARBA" id="ARBA00022617"/>
    </source>
</evidence>
<evidence type="ECO:0000256" key="13">
    <source>
        <dbReference type="PIRSR" id="PIRSR600823-1"/>
    </source>
</evidence>
<comment type="similarity">
    <text evidence="18">Belongs to the peroxidase family. Classical plant (class III) peroxidase subfamily.</text>
</comment>
<dbReference type="FunFam" id="1.10.520.10:FF:000001">
    <property type="entry name" value="Peroxidase"/>
    <property type="match status" value="1"/>
</dbReference>
<dbReference type="GO" id="GO:0009505">
    <property type="term" value="C:plant-type cell wall"/>
    <property type="evidence" value="ECO:0000318"/>
    <property type="project" value="GO_Central"/>
</dbReference>
<evidence type="ECO:0000256" key="7">
    <source>
        <dbReference type="ARBA" id="ARBA00022729"/>
    </source>
</evidence>
<dbReference type="STRING" id="29655.A0A0K9PJ85"/>
<evidence type="ECO:0000256" key="3">
    <source>
        <dbReference type="ARBA" id="ARBA00022525"/>
    </source>
</evidence>
<keyword evidence="10 15" id="KW-0408">Iron</keyword>
<reference evidence="21" key="1">
    <citation type="journal article" date="2016" name="Nature">
        <title>The genome of the seagrass Zostera marina reveals angiosperm adaptation to the sea.</title>
        <authorList>
            <person name="Olsen J.L."/>
            <person name="Rouze P."/>
            <person name="Verhelst B."/>
            <person name="Lin Y.-C."/>
            <person name="Bayer T."/>
            <person name="Collen J."/>
            <person name="Dattolo E."/>
            <person name="De Paoli E."/>
            <person name="Dittami S."/>
            <person name="Maumus F."/>
            <person name="Michel G."/>
            <person name="Kersting A."/>
            <person name="Lauritano C."/>
            <person name="Lohaus R."/>
            <person name="Toepel M."/>
            <person name="Tonon T."/>
            <person name="Vanneste K."/>
            <person name="Amirebrahimi M."/>
            <person name="Brakel J."/>
            <person name="Bostroem C."/>
            <person name="Chovatia M."/>
            <person name="Grimwood J."/>
            <person name="Jenkins J.W."/>
            <person name="Jueterbock A."/>
            <person name="Mraz A."/>
            <person name="Stam W.T."/>
            <person name="Tice H."/>
            <person name="Bornberg-Bauer E."/>
            <person name="Green P.J."/>
            <person name="Pearson G.A."/>
            <person name="Procaccini G."/>
            <person name="Duarte C.M."/>
            <person name="Schmutz J."/>
            <person name="Reusch T.B.H."/>
            <person name="Van de Peer Y."/>
        </authorList>
    </citation>
    <scope>NUCLEOTIDE SEQUENCE [LARGE SCALE GENOMIC DNA]</scope>
    <source>
        <strain evidence="21">cv. Finnish</strain>
    </source>
</reference>
<keyword evidence="12 18" id="KW-0376">Hydrogen peroxide</keyword>
<evidence type="ECO:0000256" key="15">
    <source>
        <dbReference type="PIRSR" id="PIRSR600823-3"/>
    </source>
</evidence>
<evidence type="ECO:0000313" key="20">
    <source>
        <dbReference type="EMBL" id="KMZ68305.1"/>
    </source>
</evidence>
<dbReference type="InterPro" id="IPR002016">
    <property type="entry name" value="Haem_peroxidase"/>
</dbReference>
<dbReference type="PROSITE" id="PS00436">
    <property type="entry name" value="PEROXIDASE_2"/>
    <property type="match status" value="1"/>
</dbReference>
<gene>
    <name evidence="20" type="ORF">ZOSMA_241G00270</name>
</gene>
<dbReference type="Gene3D" id="1.10.520.10">
    <property type="match status" value="1"/>
</dbReference>
<evidence type="ECO:0000256" key="10">
    <source>
        <dbReference type="ARBA" id="ARBA00023004"/>
    </source>
</evidence>
<dbReference type="InterPro" id="IPR010255">
    <property type="entry name" value="Haem_peroxidase_sf"/>
</dbReference>
<feature type="binding site" evidence="15">
    <location>
        <position position="82"/>
    </location>
    <ligand>
        <name>Ca(2+)</name>
        <dbReference type="ChEBI" id="CHEBI:29108"/>
        <label>1</label>
    </ligand>
</feature>
<keyword evidence="7" id="KW-0732">Signal</keyword>
<feature type="disulfide bond" evidence="17">
    <location>
        <begin position="41"/>
        <end position="117"/>
    </location>
</feature>